<comment type="caution">
    <text evidence="2">The sequence shown here is derived from an EMBL/GenBank/DDBJ whole genome shotgun (WGS) entry which is preliminary data.</text>
</comment>
<proteinExistence type="predicted"/>
<protein>
    <submittedName>
        <fullName evidence="2">Uncharacterized protein</fullName>
    </submittedName>
</protein>
<dbReference type="AlphaFoldDB" id="A0A9N7YSZ4"/>
<evidence type="ECO:0000313" key="2">
    <source>
        <dbReference type="EMBL" id="CAB1443321.1"/>
    </source>
</evidence>
<dbReference type="Proteomes" id="UP001153269">
    <property type="component" value="Unassembled WGS sequence"/>
</dbReference>
<gene>
    <name evidence="2" type="ORF">PLEPLA_LOCUS31037</name>
</gene>
<organism evidence="2 3">
    <name type="scientific">Pleuronectes platessa</name>
    <name type="common">European plaice</name>
    <dbReference type="NCBI Taxonomy" id="8262"/>
    <lineage>
        <taxon>Eukaryota</taxon>
        <taxon>Metazoa</taxon>
        <taxon>Chordata</taxon>
        <taxon>Craniata</taxon>
        <taxon>Vertebrata</taxon>
        <taxon>Euteleostomi</taxon>
        <taxon>Actinopterygii</taxon>
        <taxon>Neopterygii</taxon>
        <taxon>Teleostei</taxon>
        <taxon>Neoteleostei</taxon>
        <taxon>Acanthomorphata</taxon>
        <taxon>Carangaria</taxon>
        <taxon>Pleuronectiformes</taxon>
        <taxon>Pleuronectoidei</taxon>
        <taxon>Pleuronectidae</taxon>
        <taxon>Pleuronectes</taxon>
    </lineage>
</organism>
<evidence type="ECO:0000313" key="3">
    <source>
        <dbReference type="Proteomes" id="UP001153269"/>
    </source>
</evidence>
<reference evidence="2" key="1">
    <citation type="submission" date="2020-03" db="EMBL/GenBank/DDBJ databases">
        <authorList>
            <person name="Weist P."/>
        </authorList>
    </citation>
    <scope>NUCLEOTIDE SEQUENCE</scope>
</reference>
<dbReference type="EMBL" id="CADEAL010003057">
    <property type="protein sequence ID" value="CAB1443321.1"/>
    <property type="molecule type" value="Genomic_DNA"/>
</dbReference>
<feature type="region of interest" description="Disordered" evidence="1">
    <location>
        <begin position="54"/>
        <end position="101"/>
    </location>
</feature>
<sequence>MSSHTAASSPAVTFVTEMYEVAGSWPHGVSCLRRRFESVGTTVLLRGRALQPRVTRHRPPVPAPAVLIAERDDSRMEGRRSVKESEGRGRADRDRTPDMDPDLLITVRLQRLLDRAVTPEPPSPTRPVYKGLI</sequence>
<accession>A0A9N7YSZ4</accession>
<name>A0A9N7YSZ4_PLEPL</name>
<feature type="compositionally biased region" description="Basic and acidic residues" evidence="1">
    <location>
        <begin position="69"/>
        <end position="98"/>
    </location>
</feature>
<evidence type="ECO:0000256" key="1">
    <source>
        <dbReference type="SAM" id="MobiDB-lite"/>
    </source>
</evidence>
<keyword evidence="3" id="KW-1185">Reference proteome</keyword>